<feature type="transmembrane region" description="Helical" evidence="1">
    <location>
        <begin position="6"/>
        <end position="24"/>
    </location>
</feature>
<keyword evidence="1" id="KW-0812">Transmembrane</keyword>
<feature type="transmembrane region" description="Helical" evidence="1">
    <location>
        <begin position="304"/>
        <end position="324"/>
    </location>
</feature>
<accession>A0A928ZYM4</accession>
<feature type="transmembrane region" description="Helical" evidence="1">
    <location>
        <begin position="100"/>
        <end position="120"/>
    </location>
</feature>
<evidence type="ECO:0000256" key="1">
    <source>
        <dbReference type="SAM" id="Phobius"/>
    </source>
</evidence>
<dbReference type="RefSeq" id="WP_193995711.1">
    <property type="nucleotide sequence ID" value="NZ_JADEXP010000327.1"/>
</dbReference>
<protein>
    <recommendedName>
        <fullName evidence="4">Glycosyltransferase RgtA/B/C/D-like domain-containing protein</fullName>
    </recommendedName>
</protein>
<evidence type="ECO:0000313" key="2">
    <source>
        <dbReference type="EMBL" id="MBE9069826.1"/>
    </source>
</evidence>
<organism evidence="2 3">
    <name type="scientific">Leptolyngbya cf. ectocarpi LEGE 11479</name>
    <dbReference type="NCBI Taxonomy" id="1828722"/>
    <lineage>
        <taxon>Bacteria</taxon>
        <taxon>Bacillati</taxon>
        <taxon>Cyanobacteriota</taxon>
        <taxon>Cyanophyceae</taxon>
        <taxon>Leptolyngbyales</taxon>
        <taxon>Leptolyngbyaceae</taxon>
        <taxon>Leptolyngbya group</taxon>
        <taxon>Leptolyngbya</taxon>
    </lineage>
</organism>
<name>A0A928ZYM4_LEPEC</name>
<keyword evidence="1" id="KW-0472">Membrane</keyword>
<gene>
    <name evidence="2" type="ORF">IQ260_24595</name>
</gene>
<feature type="transmembrane region" description="Helical" evidence="1">
    <location>
        <begin position="259"/>
        <end position="284"/>
    </location>
</feature>
<proteinExistence type="predicted"/>
<reference evidence="2" key="1">
    <citation type="submission" date="2020-10" db="EMBL/GenBank/DDBJ databases">
        <authorList>
            <person name="Castelo-Branco R."/>
            <person name="Eusebio N."/>
            <person name="Adriana R."/>
            <person name="Vieira A."/>
            <person name="Brugerolle De Fraissinette N."/>
            <person name="Rezende De Castro R."/>
            <person name="Schneider M.P."/>
            <person name="Vasconcelos V."/>
            <person name="Leao P.N."/>
        </authorList>
    </citation>
    <scope>NUCLEOTIDE SEQUENCE</scope>
    <source>
        <strain evidence="2">LEGE 11479</strain>
    </source>
</reference>
<feature type="transmembrane region" description="Helical" evidence="1">
    <location>
        <begin position="36"/>
        <end position="57"/>
    </location>
</feature>
<feature type="transmembrane region" description="Helical" evidence="1">
    <location>
        <begin position="504"/>
        <end position="522"/>
    </location>
</feature>
<sequence length="668" mass="75636">MDAMMALLPTAEVLIVCLGFFVWLRRQPAPYPVASALALGITSGLMLLSLLLQIGFLAKRPELIPLLEVVSLGGIVWLNWGKWQTVDDIRQWIIAAWDEYPRLLTVLTVALFYLWLQAMLLPPSSWDALVYHLPRVLLWQQNSSLFLPGFTTAPQVAFPVGSDILFHLFLRFRLDYGLGLFSWLSYVVILLGTYALARPRVSRTVALTSAIAITCLPEIVYQSTGTKNDIIVAAIALTCVVWADRWLQVASIESLVGLGLTLCFGVAAKTSFVLFAAFFLPLWLSLVVQRGRLSILVRSIVNEWRIVALCLVPGIILSQSWLFVYNYRQFGNWLGPEDFIVRNQNNEGLLGGTANLVRYSFQSIHLLQPINWLWQSLTGGGSIIVALQYVYDSVFAPLFGNAGQAEFIKWQPLEIEWQPQEDTSWFGPVSVFLVFPAVGWCLVKGRQMSRILAILTICLALAISYKVGWSPWKSRFFTLAFVCTGLCIATFLQQSRLKEIGLSGWRWLSMAILVYACLYNYAKPMIPLPKSQSYENISRENIWLRSRWTRNRQVYDQLYHGTQTDSIHQALATAKRVAIIGYDHYFSILLQNPDIEFVLLQTEDRYAEAHPLVEAAEQLTAVDHIICFQKPCVSATEAIALDLVWESPWEENVPQVYRVLTNNRISSH</sequence>
<feature type="transmembrane region" description="Helical" evidence="1">
    <location>
        <begin position="230"/>
        <end position="247"/>
    </location>
</feature>
<evidence type="ECO:0008006" key="4">
    <source>
        <dbReference type="Google" id="ProtNLM"/>
    </source>
</evidence>
<feature type="transmembrane region" description="Helical" evidence="1">
    <location>
        <begin position="63"/>
        <end position="80"/>
    </location>
</feature>
<comment type="caution">
    <text evidence="2">The sequence shown here is derived from an EMBL/GenBank/DDBJ whole genome shotgun (WGS) entry which is preliminary data.</text>
</comment>
<feature type="transmembrane region" description="Helical" evidence="1">
    <location>
        <begin position="425"/>
        <end position="443"/>
    </location>
</feature>
<feature type="transmembrane region" description="Helical" evidence="1">
    <location>
        <begin position="176"/>
        <end position="197"/>
    </location>
</feature>
<dbReference type="AlphaFoldDB" id="A0A928ZYM4"/>
<keyword evidence="1" id="KW-1133">Transmembrane helix</keyword>
<dbReference type="Proteomes" id="UP000615026">
    <property type="component" value="Unassembled WGS sequence"/>
</dbReference>
<keyword evidence="3" id="KW-1185">Reference proteome</keyword>
<dbReference type="EMBL" id="JADEXP010000327">
    <property type="protein sequence ID" value="MBE9069826.1"/>
    <property type="molecule type" value="Genomic_DNA"/>
</dbReference>
<feature type="transmembrane region" description="Helical" evidence="1">
    <location>
        <begin position="474"/>
        <end position="492"/>
    </location>
</feature>
<feature type="transmembrane region" description="Helical" evidence="1">
    <location>
        <begin position="450"/>
        <end position="468"/>
    </location>
</feature>
<evidence type="ECO:0000313" key="3">
    <source>
        <dbReference type="Proteomes" id="UP000615026"/>
    </source>
</evidence>